<comment type="caution">
    <text evidence="1">The sequence shown here is derived from an EMBL/GenBank/DDBJ whole genome shotgun (WGS) entry which is preliminary data.</text>
</comment>
<dbReference type="PROSITE" id="PS51257">
    <property type="entry name" value="PROKAR_LIPOPROTEIN"/>
    <property type="match status" value="1"/>
</dbReference>
<dbReference type="Proteomes" id="UP000284375">
    <property type="component" value="Unassembled WGS sequence"/>
</dbReference>
<sequence>MKKKKRKRAGDAAFLVDQEVLSGRIITLTLVTLGCCRGVQCRKSYKGIEQVSPDDFRRLVIEPDGEDPAELARWRVEHRKTVTKLWLDAQIMFYGLPLLPETREYRLKVVRNWMKMGTICLEGMTAFWDNQFDAYNKCLESHPKRQEFDQLTTLEEKLALGPDLLMDTYFLDRNTTPEALSFTSFDWEKVKPAADKVETLYARVVGTGKKKVLRIGWKLHEVMHPIHQDLADNAVRREIGKLSARVARMQPHHDYMERRKNKTSEDGPSIVGSYHMEITGTGWKDELYRPDNMWMDIRESWMTEGVYEAMFDFGPALKGMMLISTDKGRANEEEDDSRVAFLQGFLYAIKRLKKSDEHEAAFAAHKYTALLRGSHRVPEWAGDMSDTYTSETNGVLTFKDGELCGFSLSRLCERFSDVPALSPLEGKVRGLKVSERPQHEMVVPQPERPVDVIERMLDMTRDDLDPSRKRKRADWGSLREYTMDMNFYMLHSVVGGL</sequence>
<accession>A0A423VQI1</accession>
<dbReference type="AlphaFoldDB" id="A0A423VQI1"/>
<dbReference type="OrthoDB" id="4630416at2759"/>
<evidence type="ECO:0000313" key="2">
    <source>
        <dbReference type="Proteomes" id="UP000284375"/>
    </source>
</evidence>
<keyword evidence="2" id="KW-1185">Reference proteome</keyword>
<reference evidence="1 2" key="1">
    <citation type="submission" date="2015-09" db="EMBL/GenBank/DDBJ databases">
        <title>Host preference determinants of Valsa canker pathogens revealed by comparative genomics.</title>
        <authorList>
            <person name="Yin Z."/>
            <person name="Huang L."/>
        </authorList>
    </citation>
    <scope>NUCLEOTIDE SEQUENCE [LARGE SCALE GENOMIC DNA]</scope>
    <source>
        <strain evidence="1 2">YSFL</strain>
    </source>
</reference>
<dbReference type="EMBL" id="LJZO01000033">
    <property type="protein sequence ID" value="ROV93298.1"/>
    <property type="molecule type" value="Genomic_DNA"/>
</dbReference>
<dbReference type="STRING" id="252740.A0A423VQI1"/>
<gene>
    <name evidence="1" type="ORF">VSDG_06845</name>
</gene>
<evidence type="ECO:0000313" key="1">
    <source>
        <dbReference type="EMBL" id="ROV93298.1"/>
    </source>
</evidence>
<proteinExistence type="predicted"/>
<protein>
    <submittedName>
        <fullName evidence="1">Uncharacterized protein</fullName>
    </submittedName>
</protein>
<organism evidence="1 2">
    <name type="scientific">Cytospora chrysosperma</name>
    <name type="common">Cytospora canker fungus</name>
    <name type="synonym">Sphaeria chrysosperma</name>
    <dbReference type="NCBI Taxonomy" id="252740"/>
    <lineage>
        <taxon>Eukaryota</taxon>
        <taxon>Fungi</taxon>
        <taxon>Dikarya</taxon>
        <taxon>Ascomycota</taxon>
        <taxon>Pezizomycotina</taxon>
        <taxon>Sordariomycetes</taxon>
        <taxon>Sordariomycetidae</taxon>
        <taxon>Diaporthales</taxon>
        <taxon>Cytosporaceae</taxon>
        <taxon>Cytospora</taxon>
    </lineage>
</organism>
<name>A0A423VQI1_CYTCH</name>